<dbReference type="EMBL" id="CP001630">
    <property type="protein sequence ID" value="ACU36309.1"/>
    <property type="molecule type" value="Genomic_DNA"/>
</dbReference>
<dbReference type="HOGENOM" id="CLU_3039597_0_0_11"/>
<gene>
    <name evidence="1" type="ordered locus">Amir_2369</name>
</gene>
<evidence type="ECO:0000313" key="2">
    <source>
        <dbReference type="Proteomes" id="UP000002213"/>
    </source>
</evidence>
<evidence type="ECO:0000313" key="1">
    <source>
        <dbReference type="EMBL" id="ACU36309.1"/>
    </source>
</evidence>
<dbReference type="Proteomes" id="UP000002213">
    <property type="component" value="Chromosome"/>
</dbReference>
<reference evidence="1 2" key="1">
    <citation type="journal article" date="2009" name="Stand. Genomic Sci.">
        <title>Complete genome sequence of Actinosynnema mirum type strain (101).</title>
        <authorList>
            <person name="Land M."/>
            <person name="Lapidus A."/>
            <person name="Mayilraj S."/>
            <person name="Chen F."/>
            <person name="Copeland A."/>
            <person name="Del Rio T.G."/>
            <person name="Nolan M."/>
            <person name="Lucas S."/>
            <person name="Tice H."/>
            <person name="Cheng J.F."/>
            <person name="Chertkov O."/>
            <person name="Bruce D."/>
            <person name="Goodwin L."/>
            <person name="Pitluck S."/>
            <person name="Rohde M."/>
            <person name="Goker M."/>
            <person name="Pati A."/>
            <person name="Ivanova N."/>
            <person name="Mavromatis K."/>
            <person name="Chen A."/>
            <person name="Palaniappan K."/>
            <person name="Hauser L."/>
            <person name="Chang Y.J."/>
            <person name="Jeffries C.C."/>
            <person name="Brettin T."/>
            <person name="Detter J.C."/>
            <person name="Han C."/>
            <person name="Chain P."/>
            <person name="Tindall B.J."/>
            <person name="Bristow J."/>
            <person name="Eisen J.A."/>
            <person name="Markowitz V."/>
            <person name="Hugenholtz P."/>
            <person name="Kyrpides N.C."/>
            <person name="Klenk H.P."/>
        </authorList>
    </citation>
    <scope>NUCLEOTIDE SEQUENCE [LARGE SCALE GENOMIC DNA]</scope>
    <source>
        <strain evidence="2">ATCC 29888 / DSM 43827 / JCM 3225 / NBRC 14064 / NCIMB 13271 / NRRL B-12336 / IMRU 3971 / 101</strain>
    </source>
</reference>
<accession>C6WJT4</accession>
<dbReference type="AlphaFoldDB" id="C6WJT4"/>
<dbReference type="KEGG" id="ami:Amir_2369"/>
<protein>
    <submittedName>
        <fullName evidence="1">Uncharacterized protein</fullName>
    </submittedName>
</protein>
<keyword evidence="2" id="KW-1185">Reference proteome</keyword>
<name>C6WJT4_ACTMD</name>
<sequence>MVGDGGQRRAAVVGDGGQRRAAVVGDGGRVIVFRGNELGLCAKAQRLSEQVGVL</sequence>
<proteinExistence type="predicted"/>
<organism evidence="1 2">
    <name type="scientific">Actinosynnema mirum (strain ATCC 29888 / DSM 43827 / JCM 3225 / NBRC 14064 / NCIMB 13271 / NRRL B-12336 / IMRU 3971 / 101)</name>
    <dbReference type="NCBI Taxonomy" id="446462"/>
    <lineage>
        <taxon>Bacteria</taxon>
        <taxon>Bacillati</taxon>
        <taxon>Actinomycetota</taxon>
        <taxon>Actinomycetes</taxon>
        <taxon>Pseudonocardiales</taxon>
        <taxon>Pseudonocardiaceae</taxon>
        <taxon>Actinosynnema</taxon>
    </lineage>
</organism>